<dbReference type="Proteomes" id="UP000186391">
    <property type="component" value="Unassembled WGS sequence"/>
</dbReference>
<reference evidence="5 6" key="1">
    <citation type="submission" date="2016-11" db="EMBL/GenBank/DDBJ databases">
        <title>Draft Genome Sequences of Nine Cyanobacterial Strains from Diverse Habitats.</title>
        <authorList>
            <person name="Zhu T."/>
            <person name="Hou S."/>
            <person name="Lu X."/>
            <person name="Hess W.R."/>
        </authorList>
    </citation>
    <scope>NUCLEOTIDE SEQUENCE [LARGE SCALE GENOMIC DNA]</scope>
    <source>
        <strain evidence="5 6">NIES-592</strain>
    </source>
</reference>
<dbReference type="GO" id="GO:0004497">
    <property type="term" value="F:monooxygenase activity"/>
    <property type="evidence" value="ECO:0007669"/>
    <property type="project" value="UniProtKB-KW"/>
</dbReference>
<comment type="cofactor">
    <cofactor evidence="1 3">
        <name>heme</name>
        <dbReference type="ChEBI" id="CHEBI:30413"/>
    </cofactor>
</comment>
<dbReference type="Gene3D" id="1.10.630.10">
    <property type="entry name" value="Cytochrome P450"/>
    <property type="match status" value="1"/>
</dbReference>
<keyword evidence="3 4" id="KW-0408">Iron</keyword>
<keyword evidence="3 4" id="KW-0349">Heme</keyword>
<dbReference type="EMBL" id="MRCA01000014">
    <property type="protein sequence ID" value="OKH11919.1"/>
    <property type="molecule type" value="Genomic_DNA"/>
</dbReference>
<keyword evidence="3 4" id="KW-0479">Metal-binding</keyword>
<dbReference type="OrthoDB" id="446280at2"/>
<evidence type="ECO:0000313" key="5">
    <source>
        <dbReference type="EMBL" id="OKH11919.1"/>
    </source>
</evidence>
<dbReference type="GO" id="GO:0020037">
    <property type="term" value="F:heme binding"/>
    <property type="evidence" value="ECO:0007669"/>
    <property type="project" value="InterPro"/>
</dbReference>
<dbReference type="InterPro" id="IPR002401">
    <property type="entry name" value="Cyt_P450_E_grp-I"/>
</dbReference>
<dbReference type="InterPro" id="IPR036396">
    <property type="entry name" value="Cyt_P450_sf"/>
</dbReference>
<organism evidence="5 6">
    <name type="scientific">Fischerella major NIES-592</name>
    <dbReference type="NCBI Taxonomy" id="210994"/>
    <lineage>
        <taxon>Bacteria</taxon>
        <taxon>Bacillati</taxon>
        <taxon>Cyanobacteriota</taxon>
        <taxon>Cyanophyceae</taxon>
        <taxon>Nostocales</taxon>
        <taxon>Hapalosiphonaceae</taxon>
        <taxon>Fischerella</taxon>
    </lineage>
</organism>
<name>A0A1U7GV84_9CYAN</name>
<dbReference type="InterPro" id="IPR017972">
    <property type="entry name" value="Cyt_P450_CS"/>
</dbReference>
<dbReference type="PRINTS" id="PR00385">
    <property type="entry name" value="P450"/>
</dbReference>
<dbReference type="CDD" id="cd11053">
    <property type="entry name" value="CYP110-like"/>
    <property type="match status" value="1"/>
</dbReference>
<dbReference type="PRINTS" id="PR00463">
    <property type="entry name" value="EP450I"/>
</dbReference>
<feature type="binding site" description="axial binding residue" evidence="3">
    <location>
        <position position="396"/>
    </location>
    <ligand>
        <name>heme</name>
        <dbReference type="ChEBI" id="CHEBI:30413"/>
    </ligand>
    <ligandPart>
        <name>Fe</name>
        <dbReference type="ChEBI" id="CHEBI:18248"/>
    </ligandPart>
</feature>
<dbReference type="Pfam" id="PF00067">
    <property type="entry name" value="p450"/>
    <property type="match status" value="1"/>
</dbReference>
<dbReference type="InterPro" id="IPR001128">
    <property type="entry name" value="Cyt_P450"/>
</dbReference>
<comment type="caution">
    <text evidence="5">The sequence shown here is derived from an EMBL/GenBank/DDBJ whole genome shotgun (WGS) entry which is preliminary data.</text>
</comment>
<gene>
    <name evidence="5" type="ORF">NIES592_19695</name>
</gene>
<dbReference type="PANTHER" id="PTHR24305:SF166">
    <property type="entry name" value="CYTOCHROME P450 12A4, MITOCHONDRIAL-RELATED"/>
    <property type="match status" value="1"/>
</dbReference>
<dbReference type="PANTHER" id="PTHR24305">
    <property type="entry name" value="CYTOCHROME P450"/>
    <property type="match status" value="1"/>
</dbReference>
<evidence type="ECO:0000313" key="6">
    <source>
        <dbReference type="Proteomes" id="UP000186391"/>
    </source>
</evidence>
<accession>A0A1U7GV84</accession>
<evidence type="ECO:0000256" key="4">
    <source>
        <dbReference type="RuleBase" id="RU000461"/>
    </source>
</evidence>
<dbReference type="GO" id="GO:0016705">
    <property type="term" value="F:oxidoreductase activity, acting on paired donors, with incorporation or reduction of molecular oxygen"/>
    <property type="evidence" value="ECO:0007669"/>
    <property type="project" value="InterPro"/>
</dbReference>
<dbReference type="SUPFAM" id="SSF48264">
    <property type="entry name" value="Cytochrome P450"/>
    <property type="match status" value="1"/>
</dbReference>
<sequence length="462" mass="52484">MQQKQRMKLPNGPKTPRLVQMLQWISSPMKYMEDCTQRYGDIFTLQLTGPVVFVSNPQALQQMLTSDTKEFAAPGEPLFESFLGKHSVITISGEVHRRQRQLLMPPFHGERMRTYAQVITKVTEEIISQWQIGLPFTVHPAMQAITMRIIMQAVFGLYDSPRAQELEELLTLMLNRAGSSPLRALMIYFPALQKDLGPLTPWRTFLRRRSRVYQLLQEEIQARREQADSSRTDVLSLLIAARDEAGQPMTDAELSDELMTLLVAGHETTATAVTWALYWIHKSPAVREKLLQELDTVSDRSDSSSIVKLPYLNAVCNESLRIYPVGMLTFARVVQQPLSLCGYELEPGTAVMGSIYLTHQREDLYPQPKQFKPERFLERQFSPYEFLPFGGGAKRCIGAAFAQFEMKLILATILSRLELALLDNSDVKPKRRGLVTGPDRPIQMVVSNQRQVESRIPEAISG</sequence>
<comment type="similarity">
    <text evidence="2 4">Belongs to the cytochrome P450 family.</text>
</comment>
<protein>
    <submittedName>
        <fullName evidence="5">Cytochrome P450</fullName>
    </submittedName>
</protein>
<dbReference type="InterPro" id="IPR050121">
    <property type="entry name" value="Cytochrome_P450_monoxygenase"/>
</dbReference>
<dbReference type="GO" id="GO:0005506">
    <property type="term" value="F:iron ion binding"/>
    <property type="evidence" value="ECO:0007669"/>
    <property type="project" value="InterPro"/>
</dbReference>
<dbReference type="AlphaFoldDB" id="A0A1U7GV84"/>
<keyword evidence="4" id="KW-0560">Oxidoreductase</keyword>
<evidence type="ECO:0000256" key="1">
    <source>
        <dbReference type="ARBA" id="ARBA00001971"/>
    </source>
</evidence>
<evidence type="ECO:0000256" key="3">
    <source>
        <dbReference type="PIRSR" id="PIRSR602401-1"/>
    </source>
</evidence>
<evidence type="ECO:0000256" key="2">
    <source>
        <dbReference type="ARBA" id="ARBA00010617"/>
    </source>
</evidence>
<keyword evidence="4" id="KW-0503">Monooxygenase</keyword>
<proteinExistence type="inferred from homology"/>
<keyword evidence="6" id="KW-1185">Reference proteome</keyword>
<dbReference type="PROSITE" id="PS00086">
    <property type="entry name" value="CYTOCHROME_P450"/>
    <property type="match status" value="1"/>
</dbReference>